<organism evidence="1 2">
    <name type="scientific">Shewanella frigidimarina (strain NCIMB 400)</name>
    <dbReference type="NCBI Taxonomy" id="318167"/>
    <lineage>
        <taxon>Bacteria</taxon>
        <taxon>Pseudomonadati</taxon>
        <taxon>Pseudomonadota</taxon>
        <taxon>Gammaproteobacteria</taxon>
        <taxon>Alteromonadales</taxon>
        <taxon>Shewanellaceae</taxon>
        <taxon>Shewanella</taxon>
    </lineage>
</organism>
<dbReference type="HOGENOM" id="CLU_1007770_0_0_6"/>
<dbReference type="eggNOG" id="ENOG5032F2N">
    <property type="taxonomic scope" value="Bacteria"/>
</dbReference>
<dbReference type="AlphaFoldDB" id="Q088Q3"/>
<keyword evidence="2" id="KW-1185">Reference proteome</keyword>
<evidence type="ECO:0000313" key="1">
    <source>
        <dbReference type="EMBL" id="ABI70262.1"/>
    </source>
</evidence>
<proteinExistence type="predicted"/>
<evidence type="ECO:0000313" key="2">
    <source>
        <dbReference type="Proteomes" id="UP000000684"/>
    </source>
</evidence>
<dbReference type="EMBL" id="CP000447">
    <property type="protein sequence ID" value="ABI70262.1"/>
    <property type="molecule type" value="Genomic_DNA"/>
</dbReference>
<name>Q088Q3_SHEFN</name>
<dbReference type="KEGG" id="sfr:Sfri_0400"/>
<reference evidence="1 2" key="1">
    <citation type="submission" date="2006-08" db="EMBL/GenBank/DDBJ databases">
        <title>Complete sequence of Shewanella frigidimarina NCIMB 400.</title>
        <authorList>
            <consortium name="US DOE Joint Genome Institute"/>
            <person name="Copeland A."/>
            <person name="Lucas S."/>
            <person name="Lapidus A."/>
            <person name="Barry K."/>
            <person name="Detter J.C."/>
            <person name="Glavina del Rio T."/>
            <person name="Hammon N."/>
            <person name="Israni S."/>
            <person name="Dalin E."/>
            <person name="Tice H."/>
            <person name="Pitluck S."/>
            <person name="Fredrickson J.K."/>
            <person name="Kolker E."/>
            <person name="McCuel L.A."/>
            <person name="DiChristina T."/>
            <person name="Nealson K.H."/>
            <person name="Newman D."/>
            <person name="Tiedje J.M."/>
            <person name="Zhou J."/>
            <person name="Romine M.F."/>
            <person name="Culley D.E."/>
            <person name="Serres M."/>
            <person name="Chertkov O."/>
            <person name="Brettin T."/>
            <person name="Bruce D."/>
            <person name="Han C."/>
            <person name="Tapia R."/>
            <person name="Gilna P."/>
            <person name="Schmutz J."/>
            <person name="Larimer F."/>
            <person name="Land M."/>
            <person name="Hauser L."/>
            <person name="Kyrpides N."/>
            <person name="Mikhailova N."/>
            <person name="Richardson P."/>
        </authorList>
    </citation>
    <scope>NUCLEOTIDE SEQUENCE [LARGE SCALE GENOMIC DNA]</scope>
    <source>
        <strain evidence="1 2">NCIMB 400</strain>
    </source>
</reference>
<protein>
    <submittedName>
        <fullName evidence="1">Uncharacterized protein</fullName>
    </submittedName>
</protein>
<sequence length="279" mass="31784">MQVRTLTMPPLKASMSETTYLKVFLDDIGHSVHCMNTIAVSLSQLTPETTPPKELNISWKPGNVTSSSINARRFAIKSSIVYSVESLFEYLSKISKDNFWSGTGKNFNESSKQNISKADRVADFLTGIPDIKKEWIIFTELLCHWRNKVVHANSSNACISKLSKQYLVENSQRIFDDFYHFDVNLALDNFGNNKFTLKDVTTLITMLIKCARAVDAYFISTVKSQSDDAIYEVILNNHSFQTIMKQQESDKRFRQAIKWAELNYGFLGMGTITRVIKTT</sequence>
<dbReference type="Proteomes" id="UP000000684">
    <property type="component" value="Chromosome"/>
</dbReference>
<gene>
    <name evidence="1" type="ordered locus">Sfri_0400</name>
</gene>
<accession>Q088Q3</accession>